<comment type="caution">
    <text evidence="1">The sequence shown here is derived from an EMBL/GenBank/DDBJ whole genome shotgun (WGS) entry which is preliminary data.</text>
</comment>
<accession>A0ABT9S450</accession>
<dbReference type="EMBL" id="JAUSRO010000004">
    <property type="protein sequence ID" value="MDP9899128.1"/>
    <property type="molecule type" value="Genomic_DNA"/>
</dbReference>
<keyword evidence="2" id="KW-1185">Reference proteome</keyword>
<gene>
    <name evidence="1" type="ORF">J2W36_001373</name>
</gene>
<evidence type="ECO:0000313" key="1">
    <source>
        <dbReference type="EMBL" id="MDP9899128.1"/>
    </source>
</evidence>
<sequence length="213" mass="23298">MASAPPRAQIFELFPTPVMRVEGCIDTTLVAGLHAQLGGDLSQANHRSDALSHSRLLSPQDAPLLREVAQRLDAPLREFGTLLFGEALQWRIKEMWLNVMQAGGQQAMHNHANSFVSGVLYLSACEPASNTTFIRSLGGRDYVFSNANPRSSTGPFNAERWIGPTPAAGDLLLFPSYLLHEVPVNRGATRSTLAFNAMPDRLDAWGYSMSFSI</sequence>
<dbReference type="Pfam" id="PF13759">
    <property type="entry name" value="2OG-FeII_Oxy_5"/>
    <property type="match status" value="1"/>
</dbReference>
<dbReference type="NCBIfam" id="TIGR02466">
    <property type="entry name" value="TIGR02466 family protein"/>
    <property type="match status" value="1"/>
</dbReference>
<protein>
    <submittedName>
        <fullName evidence="1">Uncharacterized protein (TIGR02466 family)</fullName>
    </submittedName>
</protein>
<dbReference type="RefSeq" id="WP_307688950.1">
    <property type="nucleotide sequence ID" value="NZ_JAUSRO010000004.1"/>
</dbReference>
<reference evidence="1 2" key="1">
    <citation type="submission" date="2023-07" db="EMBL/GenBank/DDBJ databases">
        <title>Sorghum-associated microbial communities from plants grown in Nebraska, USA.</title>
        <authorList>
            <person name="Schachtman D."/>
        </authorList>
    </citation>
    <scope>NUCLEOTIDE SEQUENCE [LARGE SCALE GENOMIC DNA]</scope>
    <source>
        <strain evidence="1 2">DS1607</strain>
    </source>
</reference>
<dbReference type="Gene3D" id="2.60.120.620">
    <property type="entry name" value="q2cbj1_9rhob like domain"/>
    <property type="match status" value="1"/>
</dbReference>
<dbReference type="Proteomes" id="UP001226867">
    <property type="component" value="Unassembled WGS sequence"/>
</dbReference>
<evidence type="ECO:0000313" key="2">
    <source>
        <dbReference type="Proteomes" id="UP001226867"/>
    </source>
</evidence>
<organism evidence="1 2">
    <name type="scientific">Variovorax ginsengisoli</name>
    <dbReference type="NCBI Taxonomy" id="363844"/>
    <lineage>
        <taxon>Bacteria</taxon>
        <taxon>Pseudomonadati</taxon>
        <taxon>Pseudomonadota</taxon>
        <taxon>Betaproteobacteria</taxon>
        <taxon>Burkholderiales</taxon>
        <taxon>Comamonadaceae</taxon>
        <taxon>Variovorax</taxon>
    </lineage>
</organism>
<name>A0ABT9S450_9BURK</name>
<dbReference type="InterPro" id="IPR012668">
    <property type="entry name" value="CHP02466"/>
</dbReference>
<proteinExistence type="predicted"/>